<protein>
    <submittedName>
        <fullName evidence="1">Unnamed protein product</fullName>
    </submittedName>
</protein>
<name>A0ACB5T9E0_AMBMO</name>
<evidence type="ECO:0000313" key="1">
    <source>
        <dbReference type="EMBL" id="GME84121.1"/>
    </source>
</evidence>
<accession>A0ACB5T9E0</accession>
<reference evidence="1" key="1">
    <citation type="submission" date="2023-04" db="EMBL/GenBank/DDBJ databases">
        <title>Ambrosiozyma monospora NBRC 10751.</title>
        <authorList>
            <person name="Ichikawa N."/>
            <person name="Sato H."/>
            <person name="Tonouchi N."/>
        </authorList>
    </citation>
    <scope>NUCLEOTIDE SEQUENCE</scope>
    <source>
        <strain evidence="1">NBRC 10751</strain>
    </source>
</reference>
<organism evidence="1 2">
    <name type="scientific">Ambrosiozyma monospora</name>
    <name type="common">Yeast</name>
    <name type="synonym">Endomycopsis monosporus</name>
    <dbReference type="NCBI Taxonomy" id="43982"/>
    <lineage>
        <taxon>Eukaryota</taxon>
        <taxon>Fungi</taxon>
        <taxon>Dikarya</taxon>
        <taxon>Ascomycota</taxon>
        <taxon>Saccharomycotina</taxon>
        <taxon>Pichiomycetes</taxon>
        <taxon>Pichiales</taxon>
        <taxon>Pichiaceae</taxon>
        <taxon>Ambrosiozyma</taxon>
    </lineage>
</organism>
<gene>
    <name evidence="1" type="ORF">Amon02_000662000</name>
</gene>
<dbReference type="EMBL" id="BSXS01005277">
    <property type="protein sequence ID" value="GME84121.1"/>
    <property type="molecule type" value="Genomic_DNA"/>
</dbReference>
<evidence type="ECO:0000313" key="2">
    <source>
        <dbReference type="Proteomes" id="UP001165064"/>
    </source>
</evidence>
<keyword evidence="2" id="KW-1185">Reference proteome</keyword>
<sequence>MRNHLQKGYYEPPMVSNECHSGRQIIYQLFHKNSSSTSPDGSGGNMSAQENIENTIKSKLTMLSDVMIKTIIKRREINRVTSRSTFKPPPRVTLTDHKRELWLHTLADTSVSLKQLSRAIPHGLRNRTLLEQCMKHQVPIQRTLWLIRCVSTNEQRQLMRKQSTVGIPGNNYNNNSTNKWVMEWTEQLTMFVENVIDSCFKPENKDIWKFNLNYTVELVGNIYSEELMFRETFLSWVVSYFSKIVDKESVTVFDFKTLSIYYVILRLFWFKVISIDYLSKELSESLLLLIAKLQELPKNPKTDILVSSLTTKFQVFIKYLFYYNSDAFIIPNRWFYLKGFLKKIIDMSNPAVSEQFKLITYRNESLTIDDSYTGDQNFDKSALVVNKFDNFTRNGSDYKELLKLIFGESLPETNHDDPNSNWKTTLKVILEWAITSNRDSSTNLQRISLISSILKMRINQISLFKHKKSRLLRSDLEIEMTEFIYDMSNILTYDRKKYDVTSPSQFDSICLDQLLILISELYSMKLFVVSTYLRRLIASGVIYLIDANKTCYIHLLILNSLPMLNDSNSKNILKRLSTSTGVQLIDKFEVDDMNEGVTLFMNRVLTDTLEETTMDNENFNYFWSIINGNDPLGFGRKNQFMNMLIERFEAGLTTVPIKLTCRSLINLYNIFSDKFTMFPRFIKQLIQFLDTQKNSQAEPTILNLGTAQLLLKLVKLNEPLLTSCGNAETNAMTEISTVITSWINNGKFHMLKAASIISIPSLLSKVTQDAPKTQDNVDCSGLTLQDINTIGITSFERLLNAAEFSHHVNQSLSQYSNVVKGFNTGLEPIVTGVLSVLKDWKPIDFENIVTLNIKKFVLPTLSLDYEMSLKFILKLIVDNFISLQTVMNLFKNSQSSNKDEFSTWSNTRLVCDILFVKRHKFQLSKNLPITIPLALTWWALLMMLFPSTL</sequence>
<dbReference type="Proteomes" id="UP001165064">
    <property type="component" value="Unassembled WGS sequence"/>
</dbReference>
<proteinExistence type="predicted"/>
<comment type="caution">
    <text evidence="1">The sequence shown here is derived from an EMBL/GenBank/DDBJ whole genome shotgun (WGS) entry which is preliminary data.</text>
</comment>